<reference evidence="1 2" key="1">
    <citation type="submission" date="2016-11" db="EMBL/GenBank/DDBJ databases">
        <authorList>
            <person name="Jaros S."/>
            <person name="Januszkiewicz K."/>
            <person name="Wedrychowicz H."/>
        </authorList>
    </citation>
    <scope>NUCLEOTIDE SEQUENCE [LARGE SCALE GENOMIC DNA]</scope>
    <source>
        <strain evidence="1 2">KHT3</strain>
    </source>
</reference>
<dbReference type="Proteomes" id="UP000184130">
    <property type="component" value="Unassembled WGS sequence"/>
</dbReference>
<protein>
    <submittedName>
        <fullName evidence="1">Uncharacterized protein</fullName>
    </submittedName>
</protein>
<gene>
    <name evidence="1" type="ORF">SAMN05216463_103133</name>
</gene>
<evidence type="ECO:0000313" key="2">
    <source>
        <dbReference type="Proteomes" id="UP000184130"/>
    </source>
</evidence>
<name>A0A1M6SDI1_XYLRU</name>
<dbReference type="AlphaFoldDB" id="A0A1M6SDI1"/>
<dbReference type="EMBL" id="FRBD01000003">
    <property type="protein sequence ID" value="SHK42822.1"/>
    <property type="molecule type" value="Genomic_DNA"/>
</dbReference>
<accession>A0A1M6SDI1</accession>
<evidence type="ECO:0000313" key="1">
    <source>
        <dbReference type="EMBL" id="SHK42822.1"/>
    </source>
</evidence>
<proteinExistence type="predicted"/>
<organism evidence="1 2">
    <name type="scientific">Xylanibacter ruminicola</name>
    <name type="common">Prevotella ruminicola</name>
    <dbReference type="NCBI Taxonomy" id="839"/>
    <lineage>
        <taxon>Bacteria</taxon>
        <taxon>Pseudomonadati</taxon>
        <taxon>Bacteroidota</taxon>
        <taxon>Bacteroidia</taxon>
        <taxon>Bacteroidales</taxon>
        <taxon>Prevotellaceae</taxon>
        <taxon>Xylanibacter</taxon>
    </lineage>
</organism>
<sequence length="203" mass="23147">MENKILINQRISISMLEMAMKAALDAKYNTDLALSLAAGEYEGQNRIKKCVTILNRLTIKNPLFPYIQEHVKEFNEAIHFKGDRAVVYAAIINSAYPFGYDTTALLGKFFNIQKQVNTQVIVGRMSAKYGSNRATPNGLYCILPMLIEAGLILRPQDGIYEKADLEFRATACKDFYRKSFFINNPLLNEELDYGDHSYFCFLE</sequence>